<organism evidence="2 3">
    <name type="scientific">Oryzias melastigma</name>
    <name type="common">Marine medaka</name>
    <dbReference type="NCBI Taxonomy" id="30732"/>
    <lineage>
        <taxon>Eukaryota</taxon>
        <taxon>Metazoa</taxon>
        <taxon>Chordata</taxon>
        <taxon>Craniata</taxon>
        <taxon>Vertebrata</taxon>
        <taxon>Euteleostomi</taxon>
        <taxon>Actinopterygii</taxon>
        <taxon>Neopterygii</taxon>
        <taxon>Teleostei</taxon>
        <taxon>Neoteleostei</taxon>
        <taxon>Acanthomorphata</taxon>
        <taxon>Ovalentaria</taxon>
        <taxon>Atherinomorphae</taxon>
        <taxon>Beloniformes</taxon>
        <taxon>Adrianichthyidae</taxon>
        <taxon>Oryziinae</taxon>
        <taxon>Oryzias</taxon>
    </lineage>
</organism>
<proteinExistence type="predicted"/>
<dbReference type="InterPro" id="IPR057534">
    <property type="entry name" value="MXRA7_helical"/>
</dbReference>
<evidence type="ECO:0000259" key="1">
    <source>
        <dbReference type="Pfam" id="PF25473"/>
    </source>
</evidence>
<dbReference type="Proteomes" id="UP000646548">
    <property type="component" value="Unassembled WGS sequence"/>
</dbReference>
<reference evidence="2" key="1">
    <citation type="journal article" name="BMC Genomics">
        <title>Long-read sequencing and de novo genome assembly of marine medaka (Oryzias melastigma).</title>
        <authorList>
            <person name="Liang P."/>
            <person name="Saqib H.S.A."/>
            <person name="Ni X."/>
            <person name="Shen Y."/>
        </authorList>
    </citation>
    <scope>NUCLEOTIDE SEQUENCE</scope>
    <source>
        <strain evidence="2">Bigg-433</strain>
    </source>
</reference>
<evidence type="ECO:0000313" key="2">
    <source>
        <dbReference type="EMBL" id="KAF6728958.1"/>
    </source>
</evidence>
<comment type="caution">
    <text evidence="2">The sequence shown here is derived from an EMBL/GenBank/DDBJ whole genome shotgun (WGS) entry which is preliminary data.</text>
</comment>
<dbReference type="AlphaFoldDB" id="A0A834CI91"/>
<dbReference type="EMBL" id="WKFB01000268">
    <property type="protein sequence ID" value="KAF6728958.1"/>
    <property type="molecule type" value="Genomic_DNA"/>
</dbReference>
<evidence type="ECO:0000313" key="3">
    <source>
        <dbReference type="Proteomes" id="UP000646548"/>
    </source>
</evidence>
<sequence length="86" mass="9980">MFRFLWDDRSSVSSRSLEISALTNKDTPPAPYPSLRVSRVQTVRLLRSGPIRVQQEQLAAILLLLRQNQEEVKEVDLNQQLKMYLP</sequence>
<name>A0A834CI91_ORYME</name>
<protein>
    <recommendedName>
        <fullName evidence="1">Matrix-remodeling-associated protein 7 helical domain-containing protein</fullName>
    </recommendedName>
</protein>
<gene>
    <name evidence="2" type="ORF">FQA47_011550</name>
</gene>
<accession>A0A834CI91</accession>
<dbReference type="Pfam" id="PF25473">
    <property type="entry name" value="MXRA7_helical"/>
    <property type="match status" value="1"/>
</dbReference>
<feature type="domain" description="Matrix-remodeling-associated protein 7 helical" evidence="1">
    <location>
        <begin position="52"/>
        <end position="84"/>
    </location>
</feature>